<dbReference type="Gene3D" id="3.40.50.300">
    <property type="entry name" value="P-loop containing nucleotide triphosphate hydrolases"/>
    <property type="match status" value="1"/>
</dbReference>
<feature type="binding site" evidence="2">
    <location>
        <position position="102"/>
    </location>
    <ligand>
        <name>substrate</name>
    </ligand>
</feature>
<dbReference type="AlphaFoldDB" id="A0A6J4K7W5"/>
<evidence type="ECO:0000256" key="1">
    <source>
        <dbReference type="PIRSR" id="PIRSR000705-1"/>
    </source>
</evidence>
<dbReference type="PANTHER" id="PTHR10513:SF35">
    <property type="entry name" value="DEOXYADENOSINE KINASE"/>
    <property type="match status" value="1"/>
</dbReference>
<dbReference type="SUPFAM" id="SSF52540">
    <property type="entry name" value="P-loop containing nucleoside triphosphate hydrolases"/>
    <property type="match status" value="1"/>
</dbReference>
<evidence type="ECO:0000256" key="3">
    <source>
        <dbReference type="PIRSR" id="PIRSR000705-3"/>
    </source>
</evidence>
<feature type="binding site" evidence="2">
    <location>
        <position position="61"/>
    </location>
    <ligand>
        <name>substrate</name>
    </ligand>
</feature>
<dbReference type="PIRSF" id="PIRSF000705">
    <property type="entry name" value="DNK"/>
    <property type="match status" value="1"/>
</dbReference>
<sequence>MPLTLAVAGMVGAGKSTLTRALAQRFGLQLALESVDDAGPRAGPPAAGAAPEANPWLPLFYADGDDEAKRRYALPLQLHFLATRFAAMREMRARGGSWVLDRTWYEDAEIFARGLFEDGYLAPREHDLYARLYGELLHSPAARPPRLVVYLAAPLDTILERIRRRGRDKERDTPVAYWERLHGRYERWIAGFRYSPVLSLDVREYDLVADPGAVEDVAARVRQRLERQLPQTELWPPKSRVRAT</sequence>
<feature type="binding site" evidence="3">
    <location>
        <begin position="9"/>
        <end position="17"/>
    </location>
    <ligand>
        <name>ATP</name>
        <dbReference type="ChEBI" id="CHEBI:30616"/>
    </ligand>
</feature>
<dbReference type="InterPro" id="IPR031314">
    <property type="entry name" value="DNK_dom"/>
</dbReference>
<dbReference type="InterPro" id="IPR050566">
    <property type="entry name" value="Deoxyribonucleoside_kinase"/>
</dbReference>
<dbReference type="PANTHER" id="PTHR10513">
    <property type="entry name" value="DEOXYNUCLEOSIDE KINASE"/>
    <property type="match status" value="1"/>
</dbReference>
<feature type="binding site" evidence="3">
    <location>
        <begin position="161"/>
        <end position="165"/>
    </location>
    <ligand>
        <name>ATP</name>
        <dbReference type="ChEBI" id="CHEBI:30616"/>
    </ligand>
</feature>
<feature type="binding site" evidence="2">
    <location>
        <position position="107"/>
    </location>
    <ligand>
        <name>substrate</name>
    </ligand>
</feature>
<feature type="active site" description="Proton acceptor" evidence="1">
    <location>
        <position position="101"/>
    </location>
</feature>
<dbReference type="InterPro" id="IPR002624">
    <property type="entry name" value="DCK/DGK"/>
</dbReference>
<dbReference type="GO" id="GO:0019136">
    <property type="term" value="F:deoxynucleoside kinase activity"/>
    <property type="evidence" value="ECO:0007669"/>
    <property type="project" value="InterPro"/>
</dbReference>
<evidence type="ECO:0000256" key="2">
    <source>
        <dbReference type="PIRSR" id="PIRSR000705-2"/>
    </source>
</evidence>
<protein>
    <recommendedName>
        <fullName evidence="4">Deoxynucleoside kinase domain-containing protein</fullName>
    </recommendedName>
</protein>
<accession>A0A6J4K7W5</accession>
<reference evidence="5" key="1">
    <citation type="submission" date="2020-02" db="EMBL/GenBank/DDBJ databases">
        <authorList>
            <person name="Meier V. D."/>
        </authorList>
    </citation>
    <scope>NUCLEOTIDE SEQUENCE</scope>
    <source>
        <strain evidence="5">AVDCRST_MAG11</strain>
    </source>
</reference>
<keyword evidence="3" id="KW-0547">Nucleotide-binding</keyword>
<proteinExistence type="predicted"/>
<keyword evidence="3" id="KW-0067">ATP-binding</keyword>
<dbReference type="InterPro" id="IPR027417">
    <property type="entry name" value="P-loop_NTPase"/>
</dbReference>
<name>A0A6J4K7W5_9BACT</name>
<dbReference type="Pfam" id="PF01712">
    <property type="entry name" value="dNK"/>
    <property type="match status" value="1"/>
</dbReference>
<dbReference type="GO" id="GO:0005524">
    <property type="term" value="F:ATP binding"/>
    <property type="evidence" value="ECO:0007669"/>
    <property type="project" value="UniProtKB-KW"/>
</dbReference>
<dbReference type="CDD" id="cd01673">
    <property type="entry name" value="dNK"/>
    <property type="match status" value="1"/>
</dbReference>
<organism evidence="5">
    <name type="scientific">uncultured Gemmatimonadaceae bacterium</name>
    <dbReference type="NCBI Taxonomy" id="246130"/>
    <lineage>
        <taxon>Bacteria</taxon>
        <taxon>Pseudomonadati</taxon>
        <taxon>Gemmatimonadota</taxon>
        <taxon>Gemmatimonadia</taxon>
        <taxon>Gemmatimonadales</taxon>
        <taxon>Gemmatimonadaceae</taxon>
        <taxon>environmental samples</taxon>
    </lineage>
</organism>
<gene>
    <name evidence="5" type="ORF">AVDCRST_MAG11-620</name>
</gene>
<dbReference type="EMBL" id="CADCTU010000135">
    <property type="protein sequence ID" value="CAA9297923.1"/>
    <property type="molecule type" value="Genomic_DNA"/>
</dbReference>
<feature type="binding site" evidence="2">
    <location>
        <position position="33"/>
    </location>
    <ligand>
        <name>substrate</name>
    </ligand>
</feature>
<evidence type="ECO:0000259" key="4">
    <source>
        <dbReference type="Pfam" id="PF01712"/>
    </source>
</evidence>
<feature type="binding site" evidence="2">
    <location>
        <position position="77"/>
    </location>
    <ligand>
        <name>substrate</name>
    </ligand>
</feature>
<feature type="binding site" evidence="2">
    <location>
        <position position="170"/>
    </location>
    <ligand>
        <name>substrate</name>
    </ligand>
</feature>
<evidence type="ECO:0000313" key="5">
    <source>
        <dbReference type="EMBL" id="CAA9297923.1"/>
    </source>
</evidence>
<feature type="domain" description="Deoxynucleoside kinase" evidence="4">
    <location>
        <begin position="5"/>
        <end position="223"/>
    </location>
</feature>
<dbReference type="GO" id="GO:0005737">
    <property type="term" value="C:cytoplasm"/>
    <property type="evidence" value="ECO:0007669"/>
    <property type="project" value="TreeGrafter"/>
</dbReference>